<sequence length="90" mass="10325">MRQPERGERIIDSNFTAYIHQGDGVYERDDSAEGAAACRELREQRAREQAERMADVDYAAAAREDHRDRVEALQMQQAAELGYLDEEPEP</sequence>
<organism evidence="1 2">
    <name type="scientific">Pseudonocardia sediminis</name>
    <dbReference type="NCBI Taxonomy" id="1397368"/>
    <lineage>
        <taxon>Bacteria</taxon>
        <taxon>Bacillati</taxon>
        <taxon>Actinomycetota</taxon>
        <taxon>Actinomycetes</taxon>
        <taxon>Pseudonocardiales</taxon>
        <taxon>Pseudonocardiaceae</taxon>
        <taxon>Pseudonocardia</taxon>
    </lineage>
</organism>
<dbReference type="Proteomes" id="UP000291591">
    <property type="component" value="Unassembled WGS sequence"/>
</dbReference>
<evidence type="ECO:0000313" key="1">
    <source>
        <dbReference type="EMBL" id="RZT75523.1"/>
    </source>
</evidence>
<evidence type="ECO:0000313" key="2">
    <source>
        <dbReference type="Proteomes" id="UP000291591"/>
    </source>
</evidence>
<protein>
    <submittedName>
        <fullName evidence="1">Uncharacterized protein</fullName>
    </submittedName>
</protein>
<gene>
    <name evidence="1" type="ORF">EV383_6264</name>
</gene>
<keyword evidence="2" id="KW-1185">Reference proteome</keyword>
<proteinExistence type="predicted"/>
<accession>A0A4Q7UA96</accession>
<comment type="caution">
    <text evidence="1">The sequence shown here is derived from an EMBL/GenBank/DDBJ whole genome shotgun (WGS) entry which is preliminary data.</text>
</comment>
<dbReference type="RefSeq" id="WP_130295428.1">
    <property type="nucleotide sequence ID" value="NZ_SHKL01000002.1"/>
</dbReference>
<dbReference type="AlphaFoldDB" id="A0A4Q7UA96"/>
<reference evidence="1 2" key="1">
    <citation type="submission" date="2019-02" db="EMBL/GenBank/DDBJ databases">
        <title>Sequencing the genomes of 1000 actinobacteria strains.</title>
        <authorList>
            <person name="Klenk H.-P."/>
        </authorList>
    </citation>
    <scope>NUCLEOTIDE SEQUENCE [LARGE SCALE GENOMIC DNA]</scope>
    <source>
        <strain evidence="1 2">DSM 45779</strain>
    </source>
</reference>
<dbReference type="EMBL" id="SHKL01000002">
    <property type="protein sequence ID" value="RZT75523.1"/>
    <property type="molecule type" value="Genomic_DNA"/>
</dbReference>
<name>A0A4Q7UA96_PSEST</name>